<dbReference type="AlphaFoldDB" id="A0AAD4S9U4"/>
<feature type="compositionally biased region" description="Polar residues" evidence="1">
    <location>
        <begin position="1"/>
        <end position="20"/>
    </location>
</feature>
<proteinExistence type="predicted"/>
<protein>
    <submittedName>
        <fullName evidence="2">Uncharacterized protein</fullName>
    </submittedName>
</protein>
<reference evidence="2" key="1">
    <citation type="submission" date="2022-04" db="EMBL/GenBank/DDBJ databases">
        <title>A functionally conserved STORR gene fusion in Papaver species that diverged 16.8 million years ago.</title>
        <authorList>
            <person name="Catania T."/>
        </authorList>
    </citation>
    <scope>NUCLEOTIDE SEQUENCE</scope>
    <source>
        <strain evidence="2">S-188037</strain>
    </source>
</reference>
<gene>
    <name evidence="2" type="ORF">MKW98_019328</name>
</gene>
<feature type="region of interest" description="Disordered" evidence="1">
    <location>
        <begin position="1"/>
        <end position="21"/>
    </location>
</feature>
<dbReference type="Proteomes" id="UP001202328">
    <property type="component" value="Unassembled WGS sequence"/>
</dbReference>
<evidence type="ECO:0000256" key="1">
    <source>
        <dbReference type="SAM" id="MobiDB-lite"/>
    </source>
</evidence>
<dbReference type="EMBL" id="JAJJMB010012638">
    <property type="protein sequence ID" value="KAI3874755.1"/>
    <property type="molecule type" value="Genomic_DNA"/>
</dbReference>
<name>A0AAD4S9U4_9MAGN</name>
<sequence length="100" mass="11135">MCKTSKSSWHQQLSSESKSGQIVEVGGKEIHICGPTRRESILTLLFKETSNTNLIDFTVPAAVNVGSFKLGCDGEAHYYRSNARSLKIWLLLSSSKQCHY</sequence>
<keyword evidence="3" id="KW-1185">Reference proteome</keyword>
<comment type="caution">
    <text evidence="2">The sequence shown here is derived from an EMBL/GenBank/DDBJ whole genome shotgun (WGS) entry which is preliminary data.</text>
</comment>
<evidence type="ECO:0000313" key="2">
    <source>
        <dbReference type="EMBL" id="KAI3874755.1"/>
    </source>
</evidence>
<evidence type="ECO:0000313" key="3">
    <source>
        <dbReference type="Proteomes" id="UP001202328"/>
    </source>
</evidence>
<accession>A0AAD4S9U4</accession>
<organism evidence="2 3">
    <name type="scientific">Papaver atlanticum</name>
    <dbReference type="NCBI Taxonomy" id="357466"/>
    <lineage>
        <taxon>Eukaryota</taxon>
        <taxon>Viridiplantae</taxon>
        <taxon>Streptophyta</taxon>
        <taxon>Embryophyta</taxon>
        <taxon>Tracheophyta</taxon>
        <taxon>Spermatophyta</taxon>
        <taxon>Magnoliopsida</taxon>
        <taxon>Ranunculales</taxon>
        <taxon>Papaveraceae</taxon>
        <taxon>Papaveroideae</taxon>
        <taxon>Papaver</taxon>
    </lineage>
</organism>